<keyword evidence="2 8" id="KW-0813">Transport</keyword>
<evidence type="ECO:0000256" key="2">
    <source>
        <dbReference type="ARBA" id="ARBA00022448"/>
    </source>
</evidence>
<gene>
    <name evidence="8" type="primary">atpH</name>
    <name evidence="9" type="ORF">AC731_014080</name>
</gene>
<evidence type="ECO:0000313" key="9">
    <source>
        <dbReference type="EMBL" id="AMO37962.1"/>
    </source>
</evidence>
<dbReference type="GO" id="GO:0045259">
    <property type="term" value="C:proton-transporting ATP synthase complex"/>
    <property type="evidence" value="ECO:0007669"/>
    <property type="project" value="UniProtKB-KW"/>
</dbReference>
<evidence type="ECO:0000256" key="1">
    <source>
        <dbReference type="ARBA" id="ARBA00004370"/>
    </source>
</evidence>
<organism evidence="9 10">
    <name type="scientific">Thauera humireducens</name>
    <dbReference type="NCBI Taxonomy" id="1134435"/>
    <lineage>
        <taxon>Bacteria</taxon>
        <taxon>Pseudomonadati</taxon>
        <taxon>Pseudomonadota</taxon>
        <taxon>Betaproteobacteria</taxon>
        <taxon>Rhodocyclales</taxon>
        <taxon>Zoogloeaceae</taxon>
        <taxon>Thauera</taxon>
    </lineage>
</organism>
<keyword evidence="7 8" id="KW-0066">ATP synthesis</keyword>
<dbReference type="STRING" id="1134435.AC731_014080"/>
<dbReference type="Proteomes" id="UP000036902">
    <property type="component" value="Chromosome"/>
</dbReference>
<dbReference type="NCBIfam" id="NF004402">
    <property type="entry name" value="PRK05758.2-2"/>
    <property type="match status" value="1"/>
</dbReference>
<evidence type="ECO:0000256" key="3">
    <source>
        <dbReference type="ARBA" id="ARBA00022781"/>
    </source>
</evidence>
<accession>A0A127K7Q0</accession>
<evidence type="ECO:0000256" key="4">
    <source>
        <dbReference type="ARBA" id="ARBA00023065"/>
    </source>
</evidence>
<comment type="function">
    <text evidence="8">F(1)F(0) ATP synthase produces ATP from ADP in the presence of a proton or sodium gradient. F-type ATPases consist of two structural domains, F(1) containing the extramembraneous catalytic core and F(0) containing the membrane proton channel, linked together by a central stalk and a peripheral stalk. During catalysis, ATP synthesis in the catalytic domain of F(1) is coupled via a rotary mechanism of the central stalk subunits to proton translocation.</text>
</comment>
<dbReference type="PRINTS" id="PR00125">
    <property type="entry name" value="ATPASEDELTA"/>
</dbReference>
<keyword evidence="3 8" id="KW-0375">Hydrogen ion transport</keyword>
<dbReference type="GO" id="GO:0046933">
    <property type="term" value="F:proton-transporting ATP synthase activity, rotational mechanism"/>
    <property type="evidence" value="ECO:0007669"/>
    <property type="project" value="UniProtKB-UniRule"/>
</dbReference>
<name>A0A127K7Q0_9RHOO</name>
<dbReference type="AlphaFoldDB" id="A0A127K7Q0"/>
<protein>
    <recommendedName>
        <fullName evidence="8">ATP synthase subunit delta</fullName>
    </recommendedName>
    <alternativeName>
        <fullName evidence="8">ATP synthase F(1) sector subunit delta</fullName>
    </alternativeName>
    <alternativeName>
        <fullName evidence="8">F-type ATPase subunit delta</fullName>
        <shortName evidence="8">F-ATPase subunit delta</shortName>
    </alternativeName>
</protein>
<keyword evidence="8" id="KW-1003">Cell membrane</keyword>
<evidence type="ECO:0000313" key="10">
    <source>
        <dbReference type="Proteomes" id="UP000036902"/>
    </source>
</evidence>
<proteinExistence type="inferred from homology"/>
<keyword evidence="10" id="KW-1185">Reference proteome</keyword>
<dbReference type="GO" id="GO:0005886">
    <property type="term" value="C:plasma membrane"/>
    <property type="evidence" value="ECO:0007669"/>
    <property type="project" value="UniProtKB-SubCell"/>
</dbReference>
<dbReference type="Pfam" id="PF00213">
    <property type="entry name" value="OSCP"/>
    <property type="match status" value="1"/>
</dbReference>
<keyword evidence="6 8" id="KW-0139">CF(1)</keyword>
<evidence type="ECO:0000256" key="8">
    <source>
        <dbReference type="HAMAP-Rule" id="MF_01416"/>
    </source>
</evidence>
<evidence type="ECO:0000256" key="6">
    <source>
        <dbReference type="ARBA" id="ARBA00023196"/>
    </source>
</evidence>
<dbReference type="EMBL" id="CP014646">
    <property type="protein sequence ID" value="AMO37962.1"/>
    <property type="molecule type" value="Genomic_DNA"/>
</dbReference>
<keyword evidence="4 8" id="KW-0406">Ion transport</keyword>
<dbReference type="PANTHER" id="PTHR11910">
    <property type="entry name" value="ATP SYNTHASE DELTA CHAIN"/>
    <property type="match status" value="1"/>
</dbReference>
<dbReference type="HAMAP" id="MF_01416">
    <property type="entry name" value="ATP_synth_delta_bact"/>
    <property type="match status" value="1"/>
</dbReference>
<dbReference type="InterPro" id="IPR026015">
    <property type="entry name" value="ATP_synth_OSCP/delta_N_sf"/>
</dbReference>
<dbReference type="SUPFAM" id="SSF47928">
    <property type="entry name" value="N-terminal domain of the delta subunit of the F1F0-ATP synthase"/>
    <property type="match status" value="1"/>
</dbReference>
<dbReference type="KEGG" id="thu:AC731_014080"/>
<comment type="function">
    <text evidence="8">This protein is part of the stalk that links CF(0) to CF(1). It either transmits conformational changes from CF(0) to CF(1) or is implicated in proton conduction.</text>
</comment>
<keyword evidence="5 8" id="KW-0472">Membrane</keyword>
<dbReference type="InterPro" id="IPR000711">
    <property type="entry name" value="ATPase_OSCP/dsu"/>
</dbReference>
<dbReference type="RefSeq" id="WP_004261862.1">
    <property type="nucleotide sequence ID" value="NZ_CP014646.1"/>
</dbReference>
<dbReference type="NCBIfam" id="TIGR01145">
    <property type="entry name" value="ATP_synt_delta"/>
    <property type="match status" value="1"/>
</dbReference>
<evidence type="ECO:0000256" key="7">
    <source>
        <dbReference type="ARBA" id="ARBA00023310"/>
    </source>
</evidence>
<dbReference type="Gene3D" id="1.10.520.20">
    <property type="entry name" value="N-terminal domain of the delta subunit of the F1F0-ATP synthase"/>
    <property type="match status" value="1"/>
</dbReference>
<comment type="subcellular location">
    <subcellularLocation>
        <location evidence="8">Cell membrane</location>
        <topology evidence="8">Peripheral membrane protein</topology>
    </subcellularLocation>
    <subcellularLocation>
        <location evidence="1">Membrane</location>
    </subcellularLocation>
</comment>
<sequence length="177" mass="18798">MAENVTIARPYADAAFELARGAGALGPWSEALDRLAALAADSTMRACISDPKLTAGQLVQLVLDVAGTLSAEQQNFVRVLVDNERLQVLPEIRDLFVALKNEHEGVLEAEIASAFPLDDATLTSLKADLEARFKAKLNVQVHIDPALIGGVRIAVGDEVIDASVRGKLANMAAALKN</sequence>
<evidence type="ECO:0000256" key="5">
    <source>
        <dbReference type="ARBA" id="ARBA00023136"/>
    </source>
</evidence>
<reference evidence="10" key="1">
    <citation type="submission" date="2016-03" db="EMBL/GenBank/DDBJ databases">
        <authorList>
            <person name="Ma C."/>
            <person name="Zhou S."/>
            <person name="Yang G."/>
        </authorList>
    </citation>
    <scope>NUCLEOTIDE SEQUENCE [LARGE SCALE GENOMIC DNA]</scope>
    <source>
        <strain evidence="10">SgZ-1</strain>
    </source>
</reference>
<comment type="similarity">
    <text evidence="8">Belongs to the ATPase delta chain family.</text>
</comment>